<reference evidence="1" key="1">
    <citation type="submission" date="2011-04" db="EMBL/GenBank/DDBJ databases">
        <title>Evolution of plant cell wall degrading machinery underlies the functional diversity of forest fungi.</title>
        <authorList>
            <consortium name="US DOE Joint Genome Institute (JGI-PGF)"/>
            <person name="Eastwood D.C."/>
            <person name="Floudas D."/>
            <person name="Binder M."/>
            <person name="Majcherczyk A."/>
            <person name="Schneider P."/>
            <person name="Aerts A."/>
            <person name="Asiegbu F.O."/>
            <person name="Baker S.E."/>
            <person name="Barry K."/>
            <person name="Bendiksby M."/>
            <person name="Blumentritt M."/>
            <person name="Coutinho P.M."/>
            <person name="Cullen D."/>
            <person name="Cullen D."/>
            <person name="Gathman A."/>
            <person name="Goodell B."/>
            <person name="Henrissat B."/>
            <person name="Ihrmark K."/>
            <person name="Kauserud H."/>
            <person name="Kohler A."/>
            <person name="LaButti K."/>
            <person name="Lapidus A."/>
            <person name="Lavin J.L."/>
            <person name="Lee Y.-H."/>
            <person name="Lindquist E."/>
            <person name="Lilly W."/>
            <person name="Lucas S."/>
            <person name="Morin E."/>
            <person name="Murat C."/>
            <person name="Oguiza J.A."/>
            <person name="Park J."/>
            <person name="Pisabarro A.G."/>
            <person name="Riley R."/>
            <person name="Rosling A."/>
            <person name="Salamov A."/>
            <person name="Schmidt O."/>
            <person name="Schmutz J."/>
            <person name="Skrede I."/>
            <person name="Stenlid J."/>
            <person name="Wiebenga A."/>
            <person name="Xie X."/>
            <person name="Kues U."/>
            <person name="Hibbett D.S."/>
            <person name="Hoffmeister D."/>
            <person name="Hogberg N."/>
            <person name="Martin F."/>
            <person name="Grigoriev I.V."/>
            <person name="Watkinson S.C."/>
        </authorList>
    </citation>
    <scope>NUCLEOTIDE SEQUENCE</scope>
    <source>
        <strain evidence="1">S7.9</strain>
    </source>
</reference>
<dbReference type="HOGENOM" id="CLU_2484705_0_0_1"/>
<dbReference type="Gene3D" id="1.25.40.20">
    <property type="entry name" value="Ankyrin repeat-containing domain"/>
    <property type="match status" value="1"/>
</dbReference>
<name>F8NY43_SERL9</name>
<sequence>MKRQTPLYCAILGIDVLDLSTRSSISASTGTEENTSMYDSTYTDVDCDSARSWKAIVSLLLAHNDIRVDLKDDNGLTPLMLARSLEL</sequence>
<protein>
    <submittedName>
        <fullName evidence="1">Uncharacterized protein</fullName>
    </submittedName>
</protein>
<dbReference type="GeneID" id="18819448"/>
<dbReference type="RefSeq" id="XP_007318824.1">
    <property type="nucleotide sequence ID" value="XM_007318762.1"/>
</dbReference>
<accession>F8NY43</accession>
<dbReference type="KEGG" id="sla:SERLADRAFT_468656"/>
<dbReference type="SUPFAM" id="SSF48403">
    <property type="entry name" value="Ankyrin repeat"/>
    <property type="match status" value="1"/>
</dbReference>
<dbReference type="EMBL" id="GL945434">
    <property type="protein sequence ID" value="EGO24805.1"/>
    <property type="molecule type" value="Genomic_DNA"/>
</dbReference>
<evidence type="ECO:0000313" key="1">
    <source>
        <dbReference type="EMBL" id="EGO24805.1"/>
    </source>
</evidence>
<proteinExistence type="predicted"/>
<dbReference type="AlphaFoldDB" id="F8NY43"/>
<dbReference type="Proteomes" id="UP000008064">
    <property type="component" value="Unassembled WGS sequence"/>
</dbReference>
<gene>
    <name evidence="1" type="ORF">SERLADRAFT_468656</name>
</gene>
<dbReference type="InterPro" id="IPR036770">
    <property type="entry name" value="Ankyrin_rpt-contain_sf"/>
</dbReference>
<organism>
    <name type="scientific">Serpula lacrymans var. lacrymans (strain S7.9)</name>
    <name type="common">Dry rot fungus</name>
    <dbReference type="NCBI Taxonomy" id="578457"/>
    <lineage>
        <taxon>Eukaryota</taxon>
        <taxon>Fungi</taxon>
        <taxon>Dikarya</taxon>
        <taxon>Basidiomycota</taxon>
        <taxon>Agaricomycotina</taxon>
        <taxon>Agaricomycetes</taxon>
        <taxon>Agaricomycetidae</taxon>
        <taxon>Boletales</taxon>
        <taxon>Coniophorineae</taxon>
        <taxon>Serpulaceae</taxon>
        <taxon>Serpula</taxon>
    </lineage>
</organism>